<comment type="caution">
    <text evidence="2">The sequence shown here is derived from an EMBL/GenBank/DDBJ whole genome shotgun (WGS) entry which is preliminary data.</text>
</comment>
<evidence type="ECO:0000313" key="3">
    <source>
        <dbReference type="Proteomes" id="UP000761264"/>
    </source>
</evidence>
<keyword evidence="3" id="KW-1185">Reference proteome</keyword>
<dbReference type="Proteomes" id="UP000761264">
    <property type="component" value="Unassembled WGS sequence"/>
</dbReference>
<feature type="chain" id="PRO_5038019549" description="DUF4352 domain-containing protein" evidence="1">
    <location>
        <begin position="28"/>
        <end position="179"/>
    </location>
</feature>
<accession>A0A967F3C9</accession>
<dbReference type="EMBL" id="JAAQPH010000047">
    <property type="protein sequence ID" value="NIA72476.1"/>
    <property type="molecule type" value="Genomic_DNA"/>
</dbReference>
<dbReference type="RefSeq" id="WP_167231948.1">
    <property type="nucleotide sequence ID" value="NZ_JAAQPH010000047.1"/>
</dbReference>
<dbReference type="PROSITE" id="PS51257">
    <property type="entry name" value="PROKAR_LIPOPROTEIN"/>
    <property type="match status" value="1"/>
</dbReference>
<name>A0A967F3C9_9PROT</name>
<feature type="signal peptide" evidence="1">
    <location>
        <begin position="1"/>
        <end position="27"/>
    </location>
</feature>
<gene>
    <name evidence="2" type="ORF">HBA54_28205</name>
</gene>
<protein>
    <recommendedName>
        <fullName evidence="4">DUF4352 domain-containing protein</fullName>
    </recommendedName>
</protein>
<organism evidence="2 3">
    <name type="scientific">Pelagibius litoralis</name>
    <dbReference type="NCBI Taxonomy" id="374515"/>
    <lineage>
        <taxon>Bacteria</taxon>
        <taxon>Pseudomonadati</taxon>
        <taxon>Pseudomonadota</taxon>
        <taxon>Alphaproteobacteria</taxon>
        <taxon>Rhodospirillales</taxon>
        <taxon>Rhodovibrionaceae</taxon>
        <taxon>Pelagibius</taxon>
    </lineage>
</organism>
<proteinExistence type="predicted"/>
<evidence type="ECO:0008006" key="4">
    <source>
        <dbReference type="Google" id="ProtNLM"/>
    </source>
</evidence>
<keyword evidence="1" id="KW-0732">Signal</keyword>
<reference evidence="2" key="1">
    <citation type="submission" date="2020-03" db="EMBL/GenBank/DDBJ databases">
        <title>Genome of Pelagibius litoralis DSM 21314T.</title>
        <authorList>
            <person name="Wang G."/>
        </authorList>
    </citation>
    <scope>NUCLEOTIDE SEQUENCE</scope>
    <source>
        <strain evidence="2">DSM 21314</strain>
    </source>
</reference>
<sequence>MRSNSPRPAAFRTIVTLSCVATVFLVAACASDEAPLPCPEVVLLSDASNQTKFNGQGRDLTDILFEADLEAGRLICEYDDNEVDVDLQVRVIASRGPANADRVANINYFVAVARADQTVLARESFDIAIPFPGNKTRVSGLEEIGQIIPLAAGEDGSDYRIYLGFDLTPEELQFNRANR</sequence>
<evidence type="ECO:0000256" key="1">
    <source>
        <dbReference type="SAM" id="SignalP"/>
    </source>
</evidence>
<evidence type="ECO:0000313" key="2">
    <source>
        <dbReference type="EMBL" id="NIA72476.1"/>
    </source>
</evidence>
<dbReference type="AlphaFoldDB" id="A0A967F3C9"/>